<evidence type="ECO:0000313" key="4">
    <source>
        <dbReference type="EMBL" id="MDP4539883.1"/>
    </source>
</evidence>
<comment type="caution">
    <text evidence="4">The sequence shown here is derived from an EMBL/GenBank/DDBJ whole genome shotgun (WGS) entry which is preliminary data.</text>
</comment>
<sequence length="273" mass="28993">MLRRLLVLLTAFALAPAALAQDFPERGTAPIVDAANIIDEATEAQLTQQLDAFEERNQRQFVIVTLPDLQGYEIADYGYRLGREWGIGDSERDDGVLLIVAPNERQMRIEVGYGLEGILPDGLAFEYIEEMKDFFRDGQFSAGIALGAERILTQLQLPPEEAAAIAQQAAQERERAGEGGFPIGALIWLGFILFFFVLPMFGRRGKRRYRGSGAGNFARDIILWEVGKAVIGGLSDHDGGGFGGGGLGGGGGGFGGFSGGGGSFGGGGASGGW</sequence>
<keyword evidence="2" id="KW-0732">Signal</keyword>
<gene>
    <name evidence="4" type="ORF">Q9K01_09630</name>
</gene>
<feature type="chain" id="PRO_5046077517" evidence="2">
    <location>
        <begin position="21"/>
        <end position="273"/>
    </location>
</feature>
<evidence type="ECO:0000256" key="1">
    <source>
        <dbReference type="SAM" id="Phobius"/>
    </source>
</evidence>
<dbReference type="InterPro" id="IPR007621">
    <property type="entry name" value="TPM_dom"/>
</dbReference>
<feature type="domain" description="TPM" evidence="3">
    <location>
        <begin position="31"/>
        <end position="152"/>
    </location>
</feature>
<feature type="transmembrane region" description="Helical" evidence="1">
    <location>
        <begin position="181"/>
        <end position="201"/>
    </location>
</feature>
<proteinExistence type="predicted"/>
<keyword evidence="1" id="KW-0472">Membrane</keyword>
<organism evidence="4 5">
    <name type="scientific">Qipengyuania benthica</name>
    <dbReference type="NCBI Taxonomy" id="3067651"/>
    <lineage>
        <taxon>Bacteria</taxon>
        <taxon>Pseudomonadati</taxon>
        <taxon>Pseudomonadota</taxon>
        <taxon>Alphaproteobacteria</taxon>
        <taxon>Sphingomonadales</taxon>
        <taxon>Erythrobacteraceae</taxon>
        <taxon>Qipengyuania</taxon>
    </lineage>
</organism>
<keyword evidence="1" id="KW-0812">Transmembrane</keyword>
<dbReference type="Proteomes" id="UP001235664">
    <property type="component" value="Unassembled WGS sequence"/>
</dbReference>
<reference evidence="4 5" key="1">
    <citation type="submission" date="2023-08" db="EMBL/GenBank/DDBJ databases">
        <title>genomic of DY56.</title>
        <authorList>
            <person name="Wang Y."/>
        </authorList>
    </citation>
    <scope>NUCLEOTIDE SEQUENCE [LARGE SCALE GENOMIC DNA]</scope>
    <source>
        <strain evidence="4 5">DY56-A-20</strain>
    </source>
</reference>
<accession>A0ABT9H987</accession>
<dbReference type="RefSeq" id="WP_305930033.1">
    <property type="nucleotide sequence ID" value="NZ_JAVAIL010000003.1"/>
</dbReference>
<evidence type="ECO:0000256" key="2">
    <source>
        <dbReference type="SAM" id="SignalP"/>
    </source>
</evidence>
<evidence type="ECO:0000259" key="3">
    <source>
        <dbReference type="Pfam" id="PF04536"/>
    </source>
</evidence>
<keyword evidence="1" id="KW-1133">Transmembrane helix</keyword>
<feature type="signal peptide" evidence="2">
    <location>
        <begin position="1"/>
        <end position="20"/>
    </location>
</feature>
<protein>
    <submittedName>
        <fullName evidence="4">TPM domain-containing protein</fullName>
    </submittedName>
</protein>
<evidence type="ECO:0000313" key="5">
    <source>
        <dbReference type="Proteomes" id="UP001235664"/>
    </source>
</evidence>
<keyword evidence="5" id="KW-1185">Reference proteome</keyword>
<dbReference type="PANTHER" id="PTHR30373">
    <property type="entry name" value="UPF0603 PROTEIN YGCG"/>
    <property type="match status" value="1"/>
</dbReference>
<dbReference type="Gene3D" id="3.10.310.50">
    <property type="match status" value="1"/>
</dbReference>
<name>A0ABT9H987_9SPHN</name>
<dbReference type="EMBL" id="JAVAIL010000003">
    <property type="protein sequence ID" value="MDP4539883.1"/>
    <property type="molecule type" value="Genomic_DNA"/>
</dbReference>
<dbReference type="Pfam" id="PF04536">
    <property type="entry name" value="TPM_phosphatase"/>
    <property type="match status" value="1"/>
</dbReference>
<dbReference type="PANTHER" id="PTHR30373:SF2">
    <property type="entry name" value="UPF0603 PROTEIN YGCG"/>
    <property type="match status" value="1"/>
</dbReference>